<keyword evidence="5 16" id="KW-1090">Inhibition of host innate immune response by virus</keyword>
<evidence type="ECO:0000256" key="12">
    <source>
        <dbReference type="ARBA" id="ARBA00023163"/>
    </source>
</evidence>
<keyword evidence="2 16" id="KW-0244">Early protein</keyword>
<evidence type="ECO:0000256" key="1">
    <source>
        <dbReference type="ARBA" id="ARBA00006346"/>
    </source>
</evidence>
<dbReference type="GO" id="GO:0006351">
    <property type="term" value="P:DNA-templated transcription"/>
    <property type="evidence" value="ECO:0007669"/>
    <property type="project" value="UniProtKB-UniRule"/>
</dbReference>
<dbReference type="GO" id="GO:0008270">
    <property type="term" value="F:zinc ion binding"/>
    <property type="evidence" value="ECO:0007669"/>
    <property type="project" value="UniProtKB-KW"/>
</dbReference>
<dbReference type="GO" id="GO:0006355">
    <property type="term" value="P:regulation of DNA-templated transcription"/>
    <property type="evidence" value="ECO:0007669"/>
    <property type="project" value="UniProtKB-UniRule"/>
</dbReference>
<dbReference type="GO" id="GO:0039502">
    <property type="term" value="P:symbiont-mediated suppression of host type I interferon-mediated signaling pathway"/>
    <property type="evidence" value="ECO:0007669"/>
    <property type="project" value="UniProtKB-UniRule"/>
</dbReference>
<comment type="function">
    <text evidence="16">Plays a major role in the induction and maintenance of cellular transformation. E6 associates with host UBE3A/E6-AP ubiquitin-protein ligase and modulates its activity. Protects host keratinocytes from apoptosis by mediating the degradation of host BAK1. May also inhibit host immune response.</text>
</comment>
<keyword evidence="15 16" id="KW-1119">Modulation of host cell apoptosis by virus</keyword>
<keyword evidence="12 16" id="KW-0804">Transcription</keyword>
<keyword evidence="8 16" id="KW-0862">Zinc</keyword>
<keyword evidence="11 16" id="KW-0010">Activator</keyword>
<dbReference type="HAMAP" id="MF_04006">
    <property type="entry name" value="HPV_E6"/>
    <property type="match status" value="1"/>
</dbReference>
<evidence type="ECO:0000256" key="3">
    <source>
        <dbReference type="ARBA" id="ARBA00022562"/>
    </source>
</evidence>
<evidence type="ECO:0000313" key="18">
    <source>
        <dbReference type="EMBL" id="AAL86453.1"/>
    </source>
</evidence>
<dbReference type="InterPro" id="IPR038575">
    <property type="entry name" value="E6_sf"/>
</dbReference>
<dbReference type="GO" id="GO:0039648">
    <property type="term" value="P:symbiont-mediated perturbation of host ubiquitin-like protein modification"/>
    <property type="evidence" value="ECO:0007669"/>
    <property type="project" value="UniProtKB-UniRule"/>
</dbReference>
<evidence type="ECO:0000256" key="4">
    <source>
        <dbReference type="ARBA" id="ARBA00022581"/>
    </source>
</evidence>
<accession>Q77DW1</accession>
<feature type="zinc finger region" evidence="16">
    <location>
        <begin position="25"/>
        <end position="61"/>
    </location>
</feature>
<keyword evidence="10 16" id="KW-0238">DNA-binding</keyword>
<dbReference type="GO" id="GO:0030430">
    <property type="term" value="C:host cell cytoplasm"/>
    <property type="evidence" value="ECO:0007669"/>
    <property type="project" value="UniProtKB-SubCell"/>
</dbReference>
<evidence type="ECO:0000313" key="19">
    <source>
        <dbReference type="Proteomes" id="UP000103719"/>
    </source>
</evidence>
<evidence type="ECO:0000256" key="2">
    <source>
        <dbReference type="ARBA" id="ARBA00022518"/>
    </source>
</evidence>
<protein>
    <recommendedName>
        <fullName evidence="16 17">Protein E6</fullName>
    </recommendedName>
</protein>
<dbReference type="GO" id="GO:0003677">
    <property type="term" value="F:DNA binding"/>
    <property type="evidence" value="ECO:0007669"/>
    <property type="project" value="UniProtKB-UniRule"/>
</dbReference>
<organism evidence="18 19">
    <name type="scientific">Felis domesticus papillomavirus 1</name>
    <dbReference type="NCBI Taxonomy" id="2847078"/>
    <lineage>
        <taxon>Viruses</taxon>
        <taxon>Monodnaviria</taxon>
        <taxon>Shotokuvirae</taxon>
        <taxon>Cossaviricota</taxon>
        <taxon>Papovaviricetes</taxon>
        <taxon>Zurhausenvirales</taxon>
        <taxon>Papillomaviridae</taxon>
        <taxon>Firstpapillomavirinae</taxon>
        <taxon>Lambdapapillomavirus</taxon>
        <taxon>Lambdapapillomavirus 1</taxon>
    </lineage>
</organism>
<keyword evidence="6 16" id="KW-0479">Metal-binding</keyword>
<keyword evidence="14 16" id="KW-0899">Viral immunoevasion</keyword>
<gene>
    <name evidence="16 18" type="primary">E6</name>
</gene>
<keyword evidence="4 16" id="KW-0945">Host-virus interaction</keyword>
<dbReference type="GeneID" id="1466676"/>
<evidence type="ECO:0000256" key="9">
    <source>
        <dbReference type="ARBA" id="ARBA00023015"/>
    </source>
</evidence>
<sequence length="138" mass="15242">MARPSSVQGLCAATGAAFADLLLPCSFCLRFLTSVEKSLFDAYPLQLQWKQGCAFGCCQSCIRKCALVERACYFQRKVTDSEVAGLLERVREACVRCGYCMRALGPPDKIQCCLERDLDLIRGKVRGRCGLCRLSVEG</sequence>
<dbReference type="SUPFAM" id="SSF161229">
    <property type="entry name" value="E6 C-terminal domain-like"/>
    <property type="match status" value="2"/>
</dbReference>
<proteinExistence type="inferred from homology"/>
<comment type="subunit">
    <text evidence="16">Forms homodimers. Interacts with ubiquitin-protein ligase UBE3A/E6-AP; this interaction stimulates UBE3A ubiquitin activity. Interacts with host BAK1.</text>
</comment>
<evidence type="ECO:0000256" key="10">
    <source>
        <dbReference type="ARBA" id="ARBA00023125"/>
    </source>
</evidence>
<evidence type="ECO:0000256" key="17">
    <source>
        <dbReference type="RuleBase" id="RU363123"/>
    </source>
</evidence>
<evidence type="ECO:0000256" key="13">
    <source>
        <dbReference type="ARBA" id="ARBA00023200"/>
    </source>
</evidence>
<evidence type="ECO:0000256" key="7">
    <source>
        <dbReference type="ARBA" id="ARBA00022771"/>
    </source>
</evidence>
<dbReference type="GO" id="GO:0052150">
    <property type="term" value="P:symbiont-mediated perturbation of host apoptosis"/>
    <property type="evidence" value="ECO:0007669"/>
    <property type="project" value="UniProtKB-KW"/>
</dbReference>
<dbReference type="EMBL" id="AF480454">
    <property type="protein sequence ID" value="AAL86453.1"/>
    <property type="molecule type" value="Genomic_DNA"/>
</dbReference>
<dbReference type="GO" id="GO:0052170">
    <property type="term" value="P:symbiont-mediated suppression of host innate immune response"/>
    <property type="evidence" value="ECO:0007669"/>
    <property type="project" value="UniProtKB-KW"/>
</dbReference>
<keyword evidence="9 16" id="KW-0805">Transcription regulation</keyword>
<name>Q77DW1_9PAPI</name>
<keyword evidence="7 16" id="KW-0863">Zinc-finger</keyword>
<dbReference type="Gene3D" id="3.30.240.40">
    <property type="entry name" value="E6 early regulatory protein"/>
    <property type="match status" value="2"/>
</dbReference>
<evidence type="ECO:0000256" key="16">
    <source>
        <dbReference type="HAMAP-Rule" id="MF_04006"/>
    </source>
</evidence>
<keyword evidence="19" id="KW-1185">Reference proteome</keyword>
<evidence type="ECO:0000256" key="14">
    <source>
        <dbReference type="ARBA" id="ARBA00023280"/>
    </source>
</evidence>
<dbReference type="Pfam" id="PF00518">
    <property type="entry name" value="E6"/>
    <property type="match status" value="1"/>
</dbReference>
<dbReference type="RefSeq" id="NP_848019.1">
    <property type="nucleotide sequence ID" value="NC_004765.1"/>
</dbReference>
<dbReference type="KEGG" id="vg:1466676"/>
<dbReference type="OrthoDB" id="27353at10239"/>
<evidence type="ECO:0000256" key="11">
    <source>
        <dbReference type="ARBA" id="ARBA00023159"/>
    </source>
</evidence>
<evidence type="ECO:0000256" key="15">
    <source>
        <dbReference type="ARBA" id="ARBA00023323"/>
    </source>
</evidence>
<dbReference type="Proteomes" id="UP000103719">
    <property type="component" value="Segment"/>
</dbReference>
<reference evidence="18 19" key="1">
    <citation type="submission" date="2002-02" db="EMBL/GenBank/DDBJ databases">
        <title>Cloning and genomic characterization of Felis domesticus papillomavirus (FdPV).</title>
        <authorList>
            <person name="Tachezy R."/>
            <person name="Duson G."/>
            <person name="Rector A."/>
            <person name="Jenson B.A."/>
            <person name="Sundberg J.P."/>
            <person name="Van Ranst M."/>
        </authorList>
    </citation>
    <scope>NUCLEOTIDE SEQUENCE [LARGE SCALE GENOMIC DNA]</scope>
</reference>
<comment type="subcellular location">
    <subcellularLocation>
        <location evidence="16 17">Host cytoplasm</location>
    </subcellularLocation>
    <subcellularLocation>
        <location evidence="16 17">Host nucleus</location>
    </subcellularLocation>
</comment>
<keyword evidence="3 16" id="KW-1048">Host nucleus</keyword>
<keyword evidence="13 16" id="KW-1035">Host cytoplasm</keyword>
<comment type="caution">
    <text evidence="16">Lacks conserved residue(s) required for the propagation of feature annotation.</text>
</comment>
<evidence type="ECO:0000256" key="8">
    <source>
        <dbReference type="ARBA" id="ARBA00022833"/>
    </source>
</evidence>
<evidence type="ECO:0000256" key="5">
    <source>
        <dbReference type="ARBA" id="ARBA00022632"/>
    </source>
</evidence>
<dbReference type="InterPro" id="IPR001334">
    <property type="entry name" value="E6"/>
</dbReference>
<dbReference type="GO" id="GO:0042025">
    <property type="term" value="C:host cell nucleus"/>
    <property type="evidence" value="ECO:0007669"/>
    <property type="project" value="UniProtKB-SubCell"/>
</dbReference>
<evidence type="ECO:0000256" key="6">
    <source>
        <dbReference type="ARBA" id="ARBA00022723"/>
    </source>
</evidence>
<comment type="similarity">
    <text evidence="1 16 17">Belongs to the papillomaviridae E6 protein family.</text>
</comment>